<feature type="domain" description="NADP transhydrogenase beta-like" evidence="8">
    <location>
        <begin position="5"/>
        <end position="125"/>
    </location>
</feature>
<dbReference type="Pfam" id="PF02233">
    <property type="entry name" value="PNTB"/>
    <property type="match status" value="1"/>
</dbReference>
<evidence type="ECO:0000256" key="6">
    <source>
        <dbReference type="SAM" id="MobiDB-lite"/>
    </source>
</evidence>
<keyword evidence="7" id="KW-0812">Transmembrane</keyword>
<keyword evidence="2" id="KW-0521">NADP</keyword>
<dbReference type="PANTHER" id="PTHR10160:SF30">
    <property type="entry name" value="PROTON-TRANSLOCATING NAD(P)(+) TRANSHYDROGENASE"/>
    <property type="match status" value="1"/>
</dbReference>
<evidence type="ECO:0000259" key="8">
    <source>
        <dbReference type="Pfam" id="PF02233"/>
    </source>
</evidence>
<gene>
    <name evidence="9" type="ORF">GSONMT00008996001</name>
</gene>
<dbReference type="GO" id="GO:0050661">
    <property type="term" value="F:NADP binding"/>
    <property type="evidence" value="ECO:0007669"/>
    <property type="project" value="TreeGrafter"/>
</dbReference>
<evidence type="ECO:0000256" key="4">
    <source>
        <dbReference type="ARBA" id="ARBA00023027"/>
    </source>
</evidence>
<evidence type="ECO:0000256" key="2">
    <source>
        <dbReference type="ARBA" id="ARBA00022857"/>
    </source>
</evidence>
<evidence type="ECO:0000256" key="5">
    <source>
        <dbReference type="ARBA" id="ARBA00048202"/>
    </source>
</evidence>
<keyword evidence="3" id="KW-1278">Translocase</keyword>
<name>A0A061A7R9_ONCMY</name>
<dbReference type="AlphaFoldDB" id="A0A061A7R9"/>
<dbReference type="GO" id="GO:0008750">
    <property type="term" value="F:proton-translocating NAD(P)+ transhydrogenase activity"/>
    <property type="evidence" value="ECO:0007669"/>
    <property type="project" value="UniProtKB-EC"/>
</dbReference>
<comment type="catalytic activity">
    <reaction evidence="5">
        <text>NAD(+) + NADPH + H(+)(in) = NADH + NADP(+) + H(+)(out)</text>
        <dbReference type="Rhea" id="RHEA:47992"/>
        <dbReference type="ChEBI" id="CHEBI:15378"/>
        <dbReference type="ChEBI" id="CHEBI:57540"/>
        <dbReference type="ChEBI" id="CHEBI:57783"/>
        <dbReference type="ChEBI" id="CHEBI:57945"/>
        <dbReference type="ChEBI" id="CHEBI:58349"/>
        <dbReference type="EC" id="7.1.1.1"/>
    </reaction>
</comment>
<dbReference type="EC" id="7.1.1.1" evidence="1"/>
<evidence type="ECO:0000256" key="7">
    <source>
        <dbReference type="SAM" id="Phobius"/>
    </source>
</evidence>
<dbReference type="PANTHER" id="PTHR10160">
    <property type="entry name" value="NAD(P) TRANSHYDROGENASE"/>
    <property type="match status" value="1"/>
</dbReference>
<evidence type="ECO:0000313" key="9">
    <source>
        <dbReference type="EMBL" id="CDR18409.1"/>
    </source>
</evidence>
<proteinExistence type="predicted"/>
<protein>
    <recommendedName>
        <fullName evidence="1">proton-translocating NAD(P)(+) transhydrogenase</fullName>
        <ecNumber evidence="1">7.1.1.1</ecNumber>
    </recommendedName>
</protein>
<dbReference type="GO" id="GO:0006740">
    <property type="term" value="P:NADPH regeneration"/>
    <property type="evidence" value="ECO:0007669"/>
    <property type="project" value="TreeGrafter"/>
</dbReference>
<dbReference type="PaxDb" id="8022-A0A061A7R9"/>
<sequence length="198" mass="21346">MGCLVGVSGLSTVMGVTLTMAIGGADMPVVITVLNSYSGWALCAEGFLLDNNLMTIVGALIGSSGAILSYIMCVAMNRSLPNVILGGFGTSSTAGGKPMEITGTHTEVNSIELIKEANSIIITPGTHSRTHARTHTRTHTAQTHTQHNAHAHTQHKRTQAHTQHNAHAHTQHKRTRTHTQHKRTRTHTQHKRTHTHTA</sequence>
<dbReference type="EMBL" id="FR977558">
    <property type="protein sequence ID" value="CDR18409.1"/>
    <property type="molecule type" value="Genomic_DNA"/>
</dbReference>
<evidence type="ECO:0000256" key="3">
    <source>
        <dbReference type="ARBA" id="ARBA00022967"/>
    </source>
</evidence>
<accession>A0A061A7R9</accession>
<feature type="transmembrane region" description="Helical" evidence="7">
    <location>
        <begin position="56"/>
        <end position="75"/>
    </location>
</feature>
<evidence type="ECO:0000256" key="1">
    <source>
        <dbReference type="ARBA" id="ARBA00012943"/>
    </source>
</evidence>
<feature type="non-terminal residue" evidence="9">
    <location>
        <position position="198"/>
    </location>
</feature>
<keyword evidence="7" id="KW-1133">Transmembrane helix</keyword>
<feature type="compositionally biased region" description="Basic residues" evidence="6">
    <location>
        <begin position="147"/>
        <end position="198"/>
    </location>
</feature>
<feature type="region of interest" description="Disordered" evidence="6">
    <location>
        <begin position="127"/>
        <end position="198"/>
    </location>
</feature>
<organism evidence="9 10">
    <name type="scientific">Oncorhynchus mykiss</name>
    <name type="common">Rainbow trout</name>
    <name type="synonym">Salmo gairdneri</name>
    <dbReference type="NCBI Taxonomy" id="8022"/>
    <lineage>
        <taxon>Eukaryota</taxon>
        <taxon>Metazoa</taxon>
        <taxon>Chordata</taxon>
        <taxon>Craniata</taxon>
        <taxon>Vertebrata</taxon>
        <taxon>Euteleostomi</taxon>
        <taxon>Actinopterygii</taxon>
        <taxon>Neopterygii</taxon>
        <taxon>Teleostei</taxon>
        <taxon>Protacanthopterygii</taxon>
        <taxon>Salmoniformes</taxon>
        <taxon>Salmonidae</taxon>
        <taxon>Salmoninae</taxon>
        <taxon>Oncorhynchus</taxon>
    </lineage>
</organism>
<dbReference type="InterPro" id="IPR034300">
    <property type="entry name" value="PNTB-like"/>
</dbReference>
<keyword evidence="4" id="KW-0520">NAD</keyword>
<dbReference type="STRING" id="8022.A0A061A7R9"/>
<dbReference type="Proteomes" id="UP000193380">
    <property type="component" value="Unassembled WGS sequence"/>
</dbReference>
<keyword evidence="7" id="KW-0472">Membrane</keyword>
<reference evidence="9" key="1">
    <citation type="journal article" date="2014" name="Nat. Commun.">
        <title>The rainbow trout genome provides novel insights into evolution after whole-genome duplication in vertebrates.</title>
        <authorList>
            <person name="Berthelot C."/>
            <person name="Brunet F."/>
            <person name="Chalopin D."/>
            <person name="Juanchich A."/>
            <person name="Bernard M."/>
            <person name="Noel B."/>
            <person name="Bento P."/>
            <person name="Da Silva C."/>
            <person name="Labadie K."/>
            <person name="Alberti A."/>
            <person name="Aury J.M."/>
            <person name="Louis A."/>
            <person name="Dehais P."/>
            <person name="Bardou P."/>
            <person name="Montfort J."/>
            <person name="Klopp C."/>
            <person name="Cabau C."/>
            <person name="Gaspin C."/>
            <person name="Thorgaard G.H."/>
            <person name="Boussaha M."/>
            <person name="Quillet E."/>
            <person name="Guyomard R."/>
            <person name="Galiana D."/>
            <person name="Bobe J."/>
            <person name="Volff J.N."/>
            <person name="Genet C."/>
            <person name="Wincker P."/>
            <person name="Jaillon O."/>
            <person name="Roest Crollius H."/>
            <person name="Guiguen Y."/>
        </authorList>
    </citation>
    <scope>NUCLEOTIDE SEQUENCE [LARGE SCALE GENOMIC DNA]</scope>
</reference>
<feature type="compositionally biased region" description="Basic residues" evidence="6">
    <location>
        <begin position="128"/>
        <end position="138"/>
    </location>
</feature>
<reference evidence="9" key="2">
    <citation type="submission" date="2014-03" db="EMBL/GenBank/DDBJ databases">
        <authorList>
            <person name="Genoscope - CEA"/>
        </authorList>
    </citation>
    <scope>NUCLEOTIDE SEQUENCE</scope>
</reference>
<evidence type="ECO:0000313" key="10">
    <source>
        <dbReference type="Proteomes" id="UP000193380"/>
    </source>
</evidence>
<dbReference type="GO" id="GO:0005743">
    <property type="term" value="C:mitochondrial inner membrane"/>
    <property type="evidence" value="ECO:0007669"/>
    <property type="project" value="TreeGrafter"/>
</dbReference>